<organism evidence="10 11">
    <name type="scientific">Nocardioides hwasunensis</name>
    <dbReference type="NCBI Taxonomy" id="397258"/>
    <lineage>
        <taxon>Bacteria</taxon>
        <taxon>Bacillati</taxon>
        <taxon>Actinomycetota</taxon>
        <taxon>Actinomycetes</taxon>
        <taxon>Propionibacteriales</taxon>
        <taxon>Nocardioidaceae</taxon>
        <taxon>Nocardioides</taxon>
    </lineage>
</organism>
<name>A0ABR8MLA3_9ACTN</name>
<dbReference type="GO" id="GO:0004565">
    <property type="term" value="F:beta-galactosidase activity"/>
    <property type="evidence" value="ECO:0007669"/>
    <property type="project" value="UniProtKB-EC"/>
</dbReference>
<proteinExistence type="inferred from homology"/>
<evidence type="ECO:0000313" key="11">
    <source>
        <dbReference type="Proteomes" id="UP000649289"/>
    </source>
</evidence>
<comment type="catalytic activity">
    <reaction evidence="1 9">
        <text>Hydrolysis of terminal, non-reducing beta-D-glucosyl residues with release of beta-D-glucose.</text>
        <dbReference type="EC" id="3.2.1.21"/>
    </reaction>
</comment>
<evidence type="ECO:0000256" key="4">
    <source>
        <dbReference type="ARBA" id="ARBA00022801"/>
    </source>
</evidence>
<dbReference type="InterPro" id="IPR017736">
    <property type="entry name" value="Glyco_hydro_1_beta-glucosidase"/>
</dbReference>
<dbReference type="PRINTS" id="PR00131">
    <property type="entry name" value="GLHYDRLASE1"/>
</dbReference>
<dbReference type="InterPro" id="IPR033132">
    <property type="entry name" value="GH_1_N_CS"/>
</dbReference>
<keyword evidence="4 9" id="KW-0378">Hydrolase</keyword>
<dbReference type="Pfam" id="PF00232">
    <property type="entry name" value="Glyco_hydro_1"/>
    <property type="match status" value="1"/>
</dbReference>
<keyword evidence="7 9" id="KW-0326">Glycosidase</keyword>
<evidence type="ECO:0000256" key="6">
    <source>
        <dbReference type="ARBA" id="ARBA00023277"/>
    </source>
</evidence>
<gene>
    <name evidence="10" type="ORF">IEZ25_19075</name>
</gene>
<evidence type="ECO:0000256" key="9">
    <source>
        <dbReference type="RuleBase" id="RU361175"/>
    </source>
</evidence>
<evidence type="ECO:0000313" key="10">
    <source>
        <dbReference type="EMBL" id="MBD3916728.1"/>
    </source>
</evidence>
<protein>
    <recommendedName>
        <fullName evidence="3 9">Beta-glucosidase</fullName>
        <ecNumber evidence="3 9">3.2.1.21</ecNumber>
    </recommendedName>
</protein>
<dbReference type="Proteomes" id="UP000649289">
    <property type="component" value="Unassembled WGS sequence"/>
</dbReference>
<dbReference type="InterPro" id="IPR001360">
    <property type="entry name" value="Glyco_hydro_1"/>
</dbReference>
<evidence type="ECO:0000256" key="1">
    <source>
        <dbReference type="ARBA" id="ARBA00000448"/>
    </source>
</evidence>
<dbReference type="EMBL" id="JACXYY010000008">
    <property type="protein sequence ID" value="MBD3916728.1"/>
    <property type="molecule type" value="Genomic_DNA"/>
</dbReference>
<comment type="similarity">
    <text evidence="2 9">Belongs to the glycosyl hydrolase 1 family.</text>
</comment>
<dbReference type="Gene3D" id="3.20.20.80">
    <property type="entry name" value="Glycosidases"/>
    <property type="match status" value="1"/>
</dbReference>
<keyword evidence="5" id="KW-0136">Cellulose degradation</keyword>
<keyword evidence="11" id="KW-1185">Reference proteome</keyword>
<evidence type="ECO:0000256" key="5">
    <source>
        <dbReference type="ARBA" id="ARBA00023001"/>
    </source>
</evidence>
<keyword evidence="8" id="KW-0624">Polysaccharide degradation</keyword>
<dbReference type="InterPro" id="IPR017853">
    <property type="entry name" value="GH"/>
</dbReference>
<dbReference type="PANTHER" id="PTHR10353">
    <property type="entry name" value="GLYCOSYL HYDROLASE"/>
    <property type="match status" value="1"/>
</dbReference>
<dbReference type="PROSITE" id="PS00653">
    <property type="entry name" value="GLYCOSYL_HYDROL_F1_2"/>
    <property type="match status" value="1"/>
</dbReference>
<evidence type="ECO:0000256" key="8">
    <source>
        <dbReference type="ARBA" id="ARBA00023326"/>
    </source>
</evidence>
<accession>A0ABR8MLA3</accession>
<keyword evidence="6" id="KW-0119">Carbohydrate metabolism</keyword>
<sequence>MPGQPPLDGLRRPVGTGVQGHGHADIFADVASPHDVPLLPPGFRFGTSTAAYQIEGAAAEDGRGPSIWDTFCAEPDRIADGSSGAVACDHYHRVDEDVALMQELGTGGYRFSIAWPRIQPDGRGPANARGLAFYDRLIDTLLAHGQQPMVTLYHWDLPQALEDDGGWLNRSTVDRFAEYAALVGEKFADRVEHWIPVNEPNVASILGYGMGSHAPGKAMLFECLASAHHLLMAHGRAAIELRRAGAESVGCANNHAPIWPASDDDADVGISKIFDALWNGMFLEPMLLGRYPVDLMPLFDDVMRDGDLATIRQPLDFYGVNYYNPMRIAAADEESDIPFEMREVVGYPTTDFGWPIVPDALREWLVMFRARFRAALPPIMITESGCSYNMGPDEHGVVDDQPRIDYLRSHLNAVSEAITRGVDVRGYYTWSLMDNFEWAEGYTQRFGLVHVDFETLERTRKKSFQWYADLIKAQPQHL</sequence>
<comment type="caution">
    <text evidence="10">The sequence shown here is derived from an EMBL/GenBank/DDBJ whole genome shotgun (WGS) entry which is preliminary data.</text>
</comment>
<dbReference type="PANTHER" id="PTHR10353:SF36">
    <property type="entry name" value="LP05116P"/>
    <property type="match status" value="1"/>
</dbReference>
<dbReference type="EC" id="3.2.1.21" evidence="3 9"/>
<evidence type="ECO:0000256" key="7">
    <source>
        <dbReference type="ARBA" id="ARBA00023295"/>
    </source>
</evidence>
<reference evidence="10 11" key="1">
    <citation type="submission" date="2020-09" db="EMBL/GenBank/DDBJ databases">
        <title>novel species in genus Nocardioides.</title>
        <authorList>
            <person name="Zhang G."/>
        </authorList>
    </citation>
    <scope>NUCLEOTIDE SEQUENCE [LARGE SCALE GENOMIC DNA]</scope>
    <source>
        <strain evidence="10 11">19197</strain>
    </source>
</reference>
<dbReference type="SUPFAM" id="SSF51445">
    <property type="entry name" value="(Trans)glycosidases"/>
    <property type="match status" value="1"/>
</dbReference>
<dbReference type="NCBIfam" id="TIGR03356">
    <property type="entry name" value="BGL"/>
    <property type="match status" value="1"/>
</dbReference>
<evidence type="ECO:0000256" key="3">
    <source>
        <dbReference type="ARBA" id="ARBA00012744"/>
    </source>
</evidence>
<evidence type="ECO:0000256" key="2">
    <source>
        <dbReference type="ARBA" id="ARBA00010838"/>
    </source>
</evidence>